<evidence type="ECO:0000313" key="3">
    <source>
        <dbReference type="Proteomes" id="UP001159363"/>
    </source>
</evidence>
<reference evidence="2 3" key="1">
    <citation type="submission" date="2023-02" db="EMBL/GenBank/DDBJ databases">
        <title>LHISI_Scaffold_Assembly.</title>
        <authorList>
            <person name="Stuart O.P."/>
            <person name="Cleave R."/>
            <person name="Magrath M.J.L."/>
            <person name="Mikheyev A.S."/>
        </authorList>
    </citation>
    <scope>NUCLEOTIDE SEQUENCE [LARGE SCALE GENOMIC DNA]</scope>
    <source>
        <strain evidence="2">Daus_M_001</strain>
        <tissue evidence="2">Leg muscle</tissue>
    </source>
</reference>
<dbReference type="InterPro" id="IPR040676">
    <property type="entry name" value="DUF5641"/>
</dbReference>
<feature type="domain" description="DUF5641" evidence="1">
    <location>
        <begin position="48"/>
        <end position="104"/>
    </location>
</feature>
<gene>
    <name evidence="2" type="ORF">PR048_018388</name>
</gene>
<protein>
    <recommendedName>
        <fullName evidence="1">DUF5641 domain-containing protein</fullName>
    </recommendedName>
</protein>
<evidence type="ECO:0000259" key="1">
    <source>
        <dbReference type="Pfam" id="PF18701"/>
    </source>
</evidence>
<organism evidence="2 3">
    <name type="scientific">Dryococelus australis</name>
    <dbReference type="NCBI Taxonomy" id="614101"/>
    <lineage>
        <taxon>Eukaryota</taxon>
        <taxon>Metazoa</taxon>
        <taxon>Ecdysozoa</taxon>
        <taxon>Arthropoda</taxon>
        <taxon>Hexapoda</taxon>
        <taxon>Insecta</taxon>
        <taxon>Pterygota</taxon>
        <taxon>Neoptera</taxon>
        <taxon>Polyneoptera</taxon>
        <taxon>Phasmatodea</taxon>
        <taxon>Verophasmatodea</taxon>
        <taxon>Anareolatae</taxon>
        <taxon>Phasmatidae</taxon>
        <taxon>Eurycanthinae</taxon>
        <taxon>Dryococelus</taxon>
    </lineage>
</organism>
<dbReference type="Proteomes" id="UP001159363">
    <property type="component" value="Chromosome 5"/>
</dbReference>
<accession>A0ABQ9HCB7</accession>
<evidence type="ECO:0000313" key="2">
    <source>
        <dbReference type="EMBL" id="KAJ8881902.1"/>
    </source>
</evidence>
<dbReference type="Pfam" id="PF18701">
    <property type="entry name" value="DUF5641"/>
    <property type="match status" value="1"/>
</dbReference>
<dbReference type="EMBL" id="JARBHB010000006">
    <property type="protein sequence ID" value="KAJ8881902.1"/>
    <property type="molecule type" value="Genomic_DNA"/>
</dbReference>
<name>A0ABQ9HCB7_9NEOP</name>
<sequence length="108" mass="12214">MSDISWYPLHHTRRKSKRHSLLWVPHGHGTPHFGGTWEAGAKSEKTHLAWVIGWTNPATPIKPNATVLLMDDRLSPLLWRIGHIMEVFPGKDGCVRVVAVHKPTCLLK</sequence>
<proteinExistence type="predicted"/>
<keyword evidence="3" id="KW-1185">Reference proteome</keyword>
<comment type="caution">
    <text evidence="2">The sequence shown here is derived from an EMBL/GenBank/DDBJ whole genome shotgun (WGS) entry which is preliminary data.</text>
</comment>